<accession>A0ABV8ENT1</accession>
<sequence>MTGWDDFGARMYMSDLGRWGVVDPLADLMRRHSPYNYAFDNPIRFIDPDGMMPEDTNDCNGDPDCEKKKQEEQRKQFEAWYKEQRKAGNLVTLFQAKSDATSYEQDNAKRNLILKGLNKSEDRGEFNLGNLVSKLDKLNTVAEFGSEVSGKYKVPGHIGNALDAVSVLDKLGNEDYNGAVMDVAKW</sequence>
<comment type="caution">
    <text evidence="1">The sequence shown here is derived from an EMBL/GenBank/DDBJ whole genome shotgun (WGS) entry which is preliminary data.</text>
</comment>
<evidence type="ECO:0000313" key="1">
    <source>
        <dbReference type="EMBL" id="MFC3977939.1"/>
    </source>
</evidence>
<dbReference type="RefSeq" id="WP_262916666.1">
    <property type="nucleotide sequence ID" value="NZ_JAKZGR010000032.1"/>
</dbReference>
<reference evidence="2" key="1">
    <citation type="journal article" date="2019" name="Int. J. Syst. Evol. Microbiol.">
        <title>The Global Catalogue of Microorganisms (GCM) 10K type strain sequencing project: providing services to taxonomists for standard genome sequencing and annotation.</title>
        <authorList>
            <consortium name="The Broad Institute Genomics Platform"/>
            <consortium name="The Broad Institute Genome Sequencing Center for Infectious Disease"/>
            <person name="Wu L."/>
            <person name="Ma J."/>
        </authorList>
    </citation>
    <scope>NUCLEOTIDE SEQUENCE [LARGE SCALE GENOMIC DNA]</scope>
    <source>
        <strain evidence="2">CECT 8551</strain>
    </source>
</reference>
<dbReference type="InterPro" id="IPR022385">
    <property type="entry name" value="Rhs_assc_core"/>
</dbReference>
<dbReference type="Gene3D" id="2.180.10.10">
    <property type="entry name" value="RHS repeat-associated core"/>
    <property type="match status" value="1"/>
</dbReference>
<dbReference type="Proteomes" id="UP001595766">
    <property type="component" value="Unassembled WGS sequence"/>
</dbReference>
<gene>
    <name evidence="1" type="ORF">ACFOUP_16260</name>
</gene>
<protein>
    <submittedName>
        <fullName evidence="1">RHS repeat domain-containing protein</fullName>
    </submittedName>
</protein>
<organism evidence="1 2">
    <name type="scientific">Belliella kenyensis</name>
    <dbReference type="NCBI Taxonomy" id="1472724"/>
    <lineage>
        <taxon>Bacteria</taxon>
        <taxon>Pseudomonadati</taxon>
        <taxon>Bacteroidota</taxon>
        <taxon>Cytophagia</taxon>
        <taxon>Cytophagales</taxon>
        <taxon>Cyclobacteriaceae</taxon>
        <taxon>Belliella</taxon>
    </lineage>
</organism>
<dbReference type="EMBL" id="JBHSAV010000087">
    <property type="protein sequence ID" value="MFC3977939.1"/>
    <property type="molecule type" value="Genomic_DNA"/>
</dbReference>
<name>A0ABV8ENT1_9BACT</name>
<keyword evidence="2" id="KW-1185">Reference proteome</keyword>
<evidence type="ECO:0000313" key="2">
    <source>
        <dbReference type="Proteomes" id="UP001595766"/>
    </source>
</evidence>
<dbReference type="NCBIfam" id="TIGR03696">
    <property type="entry name" value="Rhs_assc_core"/>
    <property type="match status" value="1"/>
</dbReference>
<proteinExistence type="predicted"/>